<evidence type="ECO:0000313" key="2">
    <source>
        <dbReference type="EMBL" id="KAK2073888.1"/>
    </source>
</evidence>
<sequence>MTSDQSADDLSSSPAMPSGYKPSPLGYGNHSHTVADEICKYHLHRGPRCRSCSQLKEDVADMLSQLGLPSDPDLAGGNIAQH</sequence>
<dbReference type="EMBL" id="JAQQPM010000007">
    <property type="protein sequence ID" value="KAK2073888.1"/>
    <property type="molecule type" value="Genomic_DNA"/>
</dbReference>
<reference evidence="2" key="1">
    <citation type="journal article" date="2023" name="Mol. Plant Microbe Interact.">
        <title>Elucidating the Obligate Nature and Biological Capacity of an Invasive Fungal Corn Pathogen.</title>
        <authorList>
            <person name="MacCready J.S."/>
            <person name="Roggenkamp E.M."/>
            <person name="Gdanetz K."/>
            <person name="Chilvers M.I."/>
        </authorList>
    </citation>
    <scope>NUCLEOTIDE SEQUENCE</scope>
    <source>
        <strain evidence="2">PM02</strain>
    </source>
</reference>
<evidence type="ECO:0000256" key="1">
    <source>
        <dbReference type="SAM" id="MobiDB-lite"/>
    </source>
</evidence>
<proteinExistence type="predicted"/>
<accession>A0AAD9IAJ0</accession>
<protein>
    <submittedName>
        <fullName evidence="2">Uncharacterized protein</fullName>
    </submittedName>
</protein>
<feature type="region of interest" description="Disordered" evidence="1">
    <location>
        <begin position="1"/>
        <end position="28"/>
    </location>
</feature>
<evidence type="ECO:0000313" key="3">
    <source>
        <dbReference type="Proteomes" id="UP001217918"/>
    </source>
</evidence>
<dbReference type="AlphaFoldDB" id="A0AAD9IAJ0"/>
<organism evidence="2 3">
    <name type="scientific">Phyllachora maydis</name>
    <dbReference type="NCBI Taxonomy" id="1825666"/>
    <lineage>
        <taxon>Eukaryota</taxon>
        <taxon>Fungi</taxon>
        <taxon>Dikarya</taxon>
        <taxon>Ascomycota</taxon>
        <taxon>Pezizomycotina</taxon>
        <taxon>Sordariomycetes</taxon>
        <taxon>Sordariomycetidae</taxon>
        <taxon>Phyllachorales</taxon>
        <taxon>Phyllachoraceae</taxon>
        <taxon>Phyllachora</taxon>
    </lineage>
</organism>
<gene>
    <name evidence="2" type="ORF">P8C59_008132</name>
</gene>
<dbReference type="Proteomes" id="UP001217918">
    <property type="component" value="Unassembled WGS sequence"/>
</dbReference>
<feature type="compositionally biased region" description="Polar residues" evidence="1">
    <location>
        <begin position="1"/>
        <end position="15"/>
    </location>
</feature>
<keyword evidence="3" id="KW-1185">Reference proteome</keyword>
<name>A0AAD9IAJ0_9PEZI</name>
<comment type="caution">
    <text evidence="2">The sequence shown here is derived from an EMBL/GenBank/DDBJ whole genome shotgun (WGS) entry which is preliminary data.</text>
</comment>